<reference evidence="1" key="1">
    <citation type="submission" date="2019-08" db="EMBL/GenBank/DDBJ databases">
        <authorList>
            <person name="Kucharzyk K."/>
            <person name="Murdoch R.W."/>
            <person name="Higgins S."/>
            <person name="Loffler F."/>
        </authorList>
    </citation>
    <scope>NUCLEOTIDE SEQUENCE</scope>
</reference>
<dbReference type="AntiFam" id="ANF00280">
    <property type="entry name" value="Spurious ORF (shadow ORF of PyrG)"/>
</dbReference>
<dbReference type="EMBL" id="VSSQ01091292">
    <property type="protein sequence ID" value="MPN36895.1"/>
    <property type="molecule type" value="Genomic_DNA"/>
</dbReference>
<name>A0A645HCY1_9ZZZZ</name>
<protein>
    <submittedName>
        <fullName evidence="1">Uncharacterized protein</fullName>
    </submittedName>
</protein>
<comment type="caution">
    <text evidence="1">The sequence shown here is derived from an EMBL/GenBank/DDBJ whole genome shotgun (WGS) entry which is preliminary data.</text>
</comment>
<organism evidence="1">
    <name type="scientific">bioreactor metagenome</name>
    <dbReference type="NCBI Taxonomy" id="1076179"/>
    <lineage>
        <taxon>unclassified sequences</taxon>
        <taxon>metagenomes</taxon>
        <taxon>ecological metagenomes</taxon>
    </lineage>
</organism>
<proteinExistence type="predicted"/>
<sequence length="166" mass="17912">MLGGFGFKFFSGADHGQPGDMDKDRIIATKIGAQLAQRFNEGQTFNITNSTAHFHQHDLSTGGLGHQVDTAFDLVGDVWDHLNGAAQKVAAAFGRNDLSVNLARGDVADAVEADINKTFVMPQIQVGFGAVIQHKDLAVLVRAHGAGIHINIRVQLLYSHFEAAFF</sequence>
<accession>A0A645HCY1</accession>
<evidence type="ECO:0000313" key="1">
    <source>
        <dbReference type="EMBL" id="MPN36895.1"/>
    </source>
</evidence>
<gene>
    <name evidence="1" type="ORF">SDC9_184407</name>
</gene>
<dbReference type="AlphaFoldDB" id="A0A645HCY1"/>